<comment type="caution">
    <text evidence="3">The sequence shown here is derived from an EMBL/GenBank/DDBJ whole genome shotgun (WGS) entry which is preliminary data.</text>
</comment>
<organism evidence="3 4">
    <name type="scientific">Friedmanniomyces simplex</name>
    <dbReference type="NCBI Taxonomy" id="329884"/>
    <lineage>
        <taxon>Eukaryota</taxon>
        <taxon>Fungi</taxon>
        <taxon>Dikarya</taxon>
        <taxon>Ascomycota</taxon>
        <taxon>Pezizomycotina</taxon>
        <taxon>Dothideomycetes</taxon>
        <taxon>Dothideomycetidae</taxon>
        <taxon>Mycosphaerellales</taxon>
        <taxon>Teratosphaeriaceae</taxon>
        <taxon>Friedmanniomyces</taxon>
    </lineage>
</organism>
<dbReference type="Proteomes" id="UP000309340">
    <property type="component" value="Unassembled WGS sequence"/>
</dbReference>
<dbReference type="PROSITE" id="PS50280">
    <property type="entry name" value="SET"/>
    <property type="match status" value="1"/>
</dbReference>
<evidence type="ECO:0000259" key="2">
    <source>
        <dbReference type="PROSITE" id="PS50280"/>
    </source>
</evidence>
<dbReference type="OrthoDB" id="438641at2759"/>
<dbReference type="InterPro" id="IPR011990">
    <property type="entry name" value="TPR-like_helical_dom_sf"/>
</dbReference>
<dbReference type="SUPFAM" id="SSF48452">
    <property type="entry name" value="TPR-like"/>
    <property type="match status" value="1"/>
</dbReference>
<dbReference type="Gene3D" id="1.25.40.10">
    <property type="entry name" value="Tetratricopeptide repeat domain"/>
    <property type="match status" value="1"/>
</dbReference>
<dbReference type="SMART" id="SM00028">
    <property type="entry name" value="TPR"/>
    <property type="match status" value="3"/>
</dbReference>
<name>A0A4U0WUF4_9PEZI</name>
<dbReference type="PANTHER" id="PTHR47643:SF2">
    <property type="entry name" value="TPR DOMAIN PROTEIN (AFU_ORTHOLOGUE AFUA_5G12710)"/>
    <property type="match status" value="1"/>
</dbReference>
<accession>A0A4U0WUF4</accession>
<dbReference type="AlphaFoldDB" id="A0A4U0WUF4"/>
<protein>
    <recommendedName>
        <fullName evidence="2">SET domain-containing protein</fullName>
    </recommendedName>
</protein>
<feature type="repeat" description="TPR" evidence="1">
    <location>
        <begin position="247"/>
        <end position="280"/>
    </location>
</feature>
<dbReference type="Gene3D" id="2.170.270.10">
    <property type="entry name" value="SET domain"/>
    <property type="match status" value="1"/>
</dbReference>
<dbReference type="STRING" id="329884.A0A4U0WUF4"/>
<gene>
    <name evidence="3" type="ORF">B0A55_08556</name>
</gene>
<proteinExistence type="predicted"/>
<dbReference type="PROSITE" id="PS50005">
    <property type="entry name" value="TPR"/>
    <property type="match status" value="1"/>
</dbReference>
<evidence type="ECO:0000313" key="3">
    <source>
        <dbReference type="EMBL" id="TKA67234.1"/>
    </source>
</evidence>
<sequence length="677" mass="74588">MEQPAPASPQMAFSLEEIKDVQRFAQANKGMPRRHKDSRTLSMRHLAALTNEQITMSQLRTETHHRGKVLTVCQGLGLVMARTSVNAIVVHEMGETEILKLAHADASLGEDGLLPREAVMAIKEPYYTFNEEKAGIILVDHPSDIVVLDKSNPFVPAEFQALGLPENKTAIQWKEAGNEALGAKKYVKASDCYTRALLAMSLDGIGVKFDIHRNRAQVNLQLKRFDAAASDATAAIIGSEEAKLRDSKAYYRLGVAAYQLRDMARAKSSFNRMLELTPDDLDGKRMLARTTVRLCEQANGDYNFAAITAKISPSNARVDAADFTSKTEVKWSPGRGRGLFATANMKAGELVLCEKAFCAVFDNDEEYLLAAKFNARTDYLGVGSSSLWKAVVNNLHRTPSALPSITALSGIWEGLGQNIITSDSAKLVDTYQIHDIVVRNAYGCSTPSKQQAEVDFGFCQPSSGFAKGEEVTIAYTFVEDIDERRKGQDQIWGFQCQCMLCTAEGADSAVVMKERKRLAGAADAFIQRHPLEDGAPPPSSTLINAAEKLVKNIKDTYDANRYAGVPRNAALMIQYWIVQAYHDRREGSKCLTSEAEMFRLLAYKEVVMNAGEVVLQAGEGSRLIWEAVRAVIFAQTIMLVEGKRAIAAKLTEVARELYLTVNGVMDGFVELPQHVLR</sequence>
<evidence type="ECO:0000256" key="1">
    <source>
        <dbReference type="PROSITE-ProRule" id="PRU00339"/>
    </source>
</evidence>
<dbReference type="SUPFAM" id="SSF82199">
    <property type="entry name" value="SET domain"/>
    <property type="match status" value="1"/>
</dbReference>
<feature type="domain" description="SET" evidence="2">
    <location>
        <begin position="325"/>
        <end position="476"/>
    </location>
</feature>
<dbReference type="EMBL" id="NAJQ01000586">
    <property type="protein sequence ID" value="TKA67234.1"/>
    <property type="molecule type" value="Genomic_DNA"/>
</dbReference>
<dbReference type="InterPro" id="IPR046341">
    <property type="entry name" value="SET_dom_sf"/>
</dbReference>
<keyword evidence="4" id="KW-1185">Reference proteome</keyword>
<keyword evidence="1" id="KW-0802">TPR repeat</keyword>
<reference evidence="3 4" key="1">
    <citation type="submission" date="2017-03" db="EMBL/GenBank/DDBJ databases">
        <title>Genomes of endolithic fungi from Antarctica.</title>
        <authorList>
            <person name="Coleine C."/>
            <person name="Masonjones S."/>
            <person name="Stajich J.E."/>
        </authorList>
    </citation>
    <scope>NUCLEOTIDE SEQUENCE [LARGE SCALE GENOMIC DNA]</scope>
    <source>
        <strain evidence="3 4">CCFEE 5184</strain>
    </source>
</reference>
<dbReference type="PANTHER" id="PTHR47643">
    <property type="entry name" value="TPR DOMAIN PROTEIN (AFU_ORTHOLOGUE AFUA_5G12710)"/>
    <property type="match status" value="1"/>
</dbReference>
<dbReference type="InterPro" id="IPR001214">
    <property type="entry name" value="SET_dom"/>
</dbReference>
<dbReference type="PROSITE" id="PS50293">
    <property type="entry name" value="TPR_REGION"/>
    <property type="match status" value="1"/>
</dbReference>
<dbReference type="InterPro" id="IPR019734">
    <property type="entry name" value="TPR_rpt"/>
</dbReference>
<evidence type="ECO:0000313" key="4">
    <source>
        <dbReference type="Proteomes" id="UP000309340"/>
    </source>
</evidence>
<dbReference type="InterPro" id="IPR053209">
    <property type="entry name" value="Gramillin-biosynth_MTr"/>
</dbReference>